<name>A0A6J2XAJ5_SITOR</name>
<dbReference type="GO" id="GO:0016020">
    <property type="term" value="C:membrane"/>
    <property type="evidence" value="ECO:0007669"/>
    <property type="project" value="UniProtKB-SubCell"/>
</dbReference>
<sequence length="176" mass="19172">MGLHDYVNFIVFDNPISKSVTSILMSNKKSITAPPNVTVITEKTPLWKMASETGPFVKIGALMGAAAVIIGAYGAHRAYPKDSAEEHKLMFETANRYHFFHSLALLAVPLCRNPKIAGSLFISGTVLFSGTLYYRAFTGDDTVAKLTPFGGTILIFAWLSMVLMGSNVYLSCMPIN</sequence>
<evidence type="ECO:0000256" key="2">
    <source>
        <dbReference type="ARBA" id="ARBA00006208"/>
    </source>
</evidence>
<reference evidence="8" key="1">
    <citation type="submission" date="2025-08" db="UniProtKB">
        <authorList>
            <consortium name="RefSeq"/>
        </authorList>
    </citation>
    <scope>IDENTIFICATION</scope>
    <source>
        <tissue evidence="8">Gonads</tissue>
    </source>
</reference>
<protein>
    <submittedName>
        <fullName evidence="8">Transmembrane protein 256 homolog</fullName>
    </submittedName>
</protein>
<dbReference type="RefSeq" id="XP_030747854.1">
    <property type="nucleotide sequence ID" value="XM_030891994.1"/>
</dbReference>
<accession>A0A6J2XAJ5</accession>
<evidence type="ECO:0000313" key="8">
    <source>
        <dbReference type="RefSeq" id="XP_030747854.1"/>
    </source>
</evidence>
<organism evidence="7 8">
    <name type="scientific">Sitophilus oryzae</name>
    <name type="common">Rice weevil</name>
    <name type="synonym">Curculio oryzae</name>
    <dbReference type="NCBI Taxonomy" id="7048"/>
    <lineage>
        <taxon>Eukaryota</taxon>
        <taxon>Metazoa</taxon>
        <taxon>Ecdysozoa</taxon>
        <taxon>Arthropoda</taxon>
        <taxon>Hexapoda</taxon>
        <taxon>Insecta</taxon>
        <taxon>Pterygota</taxon>
        <taxon>Neoptera</taxon>
        <taxon>Endopterygota</taxon>
        <taxon>Coleoptera</taxon>
        <taxon>Polyphaga</taxon>
        <taxon>Cucujiformia</taxon>
        <taxon>Curculionidae</taxon>
        <taxon>Dryophthorinae</taxon>
        <taxon>Sitophilus</taxon>
    </lineage>
</organism>
<evidence type="ECO:0000256" key="6">
    <source>
        <dbReference type="SAM" id="Phobius"/>
    </source>
</evidence>
<gene>
    <name evidence="8" type="primary">LOC115876276</name>
</gene>
<dbReference type="KEGG" id="soy:115876276"/>
<dbReference type="PANTHER" id="PTHR43461:SF1">
    <property type="entry name" value="TRANSMEMBRANE PROTEIN 256"/>
    <property type="match status" value="1"/>
</dbReference>
<feature type="transmembrane region" description="Helical" evidence="6">
    <location>
        <begin position="149"/>
        <end position="170"/>
    </location>
</feature>
<evidence type="ECO:0000256" key="1">
    <source>
        <dbReference type="ARBA" id="ARBA00004141"/>
    </source>
</evidence>
<dbReference type="InterPro" id="IPR006696">
    <property type="entry name" value="DUF423"/>
</dbReference>
<feature type="transmembrane region" description="Helical" evidence="6">
    <location>
        <begin position="118"/>
        <end position="137"/>
    </location>
</feature>
<evidence type="ECO:0000256" key="5">
    <source>
        <dbReference type="ARBA" id="ARBA00023136"/>
    </source>
</evidence>
<dbReference type="FunCoup" id="A0A6J2XAJ5">
    <property type="interactions" value="134"/>
</dbReference>
<feature type="transmembrane region" description="Helical" evidence="6">
    <location>
        <begin position="56"/>
        <end position="75"/>
    </location>
</feature>
<proteinExistence type="inferred from homology"/>
<dbReference type="InParanoid" id="A0A6J2XAJ5"/>
<keyword evidence="5 6" id="KW-0472">Membrane</keyword>
<keyword evidence="7" id="KW-1185">Reference proteome</keyword>
<dbReference type="OrthoDB" id="269173at2759"/>
<evidence type="ECO:0000256" key="3">
    <source>
        <dbReference type="ARBA" id="ARBA00022692"/>
    </source>
</evidence>
<dbReference type="GeneID" id="115876276"/>
<dbReference type="Pfam" id="PF04241">
    <property type="entry name" value="DUF423"/>
    <property type="match status" value="1"/>
</dbReference>
<keyword evidence="4 6" id="KW-1133">Transmembrane helix</keyword>
<dbReference type="Proteomes" id="UP000504635">
    <property type="component" value="Unplaced"/>
</dbReference>
<dbReference type="AlphaFoldDB" id="A0A6J2XAJ5"/>
<keyword evidence="3 6" id="KW-0812">Transmembrane</keyword>
<evidence type="ECO:0000256" key="4">
    <source>
        <dbReference type="ARBA" id="ARBA00022989"/>
    </source>
</evidence>
<comment type="subcellular location">
    <subcellularLocation>
        <location evidence="1">Membrane</location>
        <topology evidence="1">Multi-pass membrane protein</topology>
    </subcellularLocation>
</comment>
<comment type="similarity">
    <text evidence="2">Belongs to the TMEM256 family.</text>
</comment>
<dbReference type="PANTHER" id="PTHR43461">
    <property type="entry name" value="TRANSMEMBRANE PROTEIN 256"/>
    <property type="match status" value="1"/>
</dbReference>
<evidence type="ECO:0000313" key="7">
    <source>
        <dbReference type="Proteomes" id="UP000504635"/>
    </source>
</evidence>